<organism evidence="1 2">
    <name type="scientific">Maledivibacter halophilus</name>
    <dbReference type="NCBI Taxonomy" id="36842"/>
    <lineage>
        <taxon>Bacteria</taxon>
        <taxon>Bacillati</taxon>
        <taxon>Bacillota</taxon>
        <taxon>Clostridia</taxon>
        <taxon>Peptostreptococcales</taxon>
        <taxon>Caminicellaceae</taxon>
        <taxon>Maledivibacter</taxon>
    </lineage>
</organism>
<dbReference type="STRING" id="36842.SAMN02194393_01593"/>
<name>A0A1T5K434_9FIRM</name>
<proteinExistence type="predicted"/>
<evidence type="ECO:0000313" key="1">
    <source>
        <dbReference type="EMBL" id="SKC58239.1"/>
    </source>
</evidence>
<reference evidence="1 2" key="1">
    <citation type="submission" date="2017-02" db="EMBL/GenBank/DDBJ databases">
        <authorList>
            <person name="Peterson S.W."/>
        </authorList>
    </citation>
    <scope>NUCLEOTIDE SEQUENCE [LARGE SCALE GENOMIC DNA]</scope>
    <source>
        <strain evidence="1 2">M1</strain>
    </source>
</reference>
<protein>
    <submittedName>
        <fullName evidence="1">Uncharacterized protein</fullName>
    </submittedName>
</protein>
<dbReference type="EMBL" id="FUZT01000003">
    <property type="protein sequence ID" value="SKC58239.1"/>
    <property type="molecule type" value="Genomic_DNA"/>
</dbReference>
<dbReference type="Proteomes" id="UP000190285">
    <property type="component" value="Unassembled WGS sequence"/>
</dbReference>
<evidence type="ECO:0000313" key="2">
    <source>
        <dbReference type="Proteomes" id="UP000190285"/>
    </source>
</evidence>
<dbReference type="AlphaFoldDB" id="A0A1T5K434"/>
<keyword evidence="2" id="KW-1185">Reference proteome</keyword>
<sequence>MLFIFLPIIANAQTTVESTSPSNGEENVGLEPTIKIKFLYNLKTTDFTGFFGSDNQEENKIHLRLGDMYNEDEYVALDNLNTEISIASDKKTLLIDLKDDETNVNGLLRSNTPYTFIIDEDSIEFDVDGDEKLFNEKIVLNFTTGSSGESPRAVSYSSSSYLRDDITDIDSTNLDSSGSIYIAFDKAIKLDKDFETDNNYFKLYDCGNIHMYDIDKLDEINSQLKKLDIKNVEILKYENEYRILKITPKYSLDNLNKYKISIDKEAIENLSGYNLDKDIEFSFWTKKSSKDLDVSWESVAGYKVDEFQEGIPFFESPKYGKIAPIYIDIKGEIIPKAQENLFEGLKDIKLADYYKYTDSGKMTDIEIDRIDQVPVKNFPKYGEDHTRLYIYPSQELVYGRRYKLEIPSGTFESRSGKSLSRLEFDFVVKSNSKQPMGILSLENNENDIETISKETWEILIRGYNFRQAIEGATISNAEGTKVVNISLEDIEFQDVTTIKVKIRDDSKREFLKEFGSINDELKLNININFNNGASLESDELIINPKGSPEPIEKDPSDIDIWYDENEINKRKIDGEYIYFLKITFKDIDFDGDGAGELDIRHSESSDGTTRYTGLEALMEGTSIKARGSSLSLLNIDFIRKVINVLEDKEASEGKKSRYLEYIFEKNEKKMEVYLHVPIKQLNSQTTYNVNIASDIIAYSDSIEGNKIITWSFTTMANPLVNDVFIGSVVEDYDEDDPIIITGEYFYEDVEVYFNDIEAERVKIKENEDGNRYLEVYLPDGRDRLEPGIYNIYVENDENHVRELYGEFSVVKEGDWIPNEEYISDEVDLGEVRADIEVSENTVMLKSKYADDKYLELDLDNLMGIETLVRKIVIDGDESDKIGILKTKSKWADIDFYNVRLDSGSDDDEIILTLGRADQALKQSLQKKLAGSSVKSEFIRATAKNSSFDSIILDIPFEKSNGKNLEVLRYDEDTRNFYMEKMTVNQVDKIVTVQSKAPGIFVIIAD</sequence>
<gene>
    <name evidence="1" type="ORF">SAMN02194393_01593</name>
</gene>
<accession>A0A1T5K434</accession>